<comment type="pathway">
    <text evidence="1">Amine and polyamine biosynthesis; ectoine biosynthesis; L-ectoine from L-aspartate 4-semialdehyde: step 3/3.</text>
</comment>
<evidence type="ECO:0000256" key="5">
    <source>
        <dbReference type="ARBA" id="ARBA00023239"/>
    </source>
</evidence>
<evidence type="ECO:0000256" key="3">
    <source>
        <dbReference type="ARBA" id="ARBA00013192"/>
    </source>
</evidence>
<dbReference type="Proteomes" id="UP001549321">
    <property type="component" value="Unassembled WGS sequence"/>
</dbReference>
<dbReference type="Gene3D" id="2.60.120.10">
    <property type="entry name" value="Jelly Rolls"/>
    <property type="match status" value="1"/>
</dbReference>
<gene>
    <name evidence="8" type="ORF">ABIE08_004623</name>
</gene>
<evidence type="ECO:0000313" key="9">
    <source>
        <dbReference type="Proteomes" id="UP001549321"/>
    </source>
</evidence>
<dbReference type="InterPro" id="IPR014710">
    <property type="entry name" value="RmlC-like_jellyroll"/>
</dbReference>
<dbReference type="RefSeq" id="WP_354554374.1">
    <property type="nucleotide sequence ID" value="NZ_JBEPSM010000005.1"/>
</dbReference>
<evidence type="ECO:0000256" key="6">
    <source>
        <dbReference type="ARBA" id="ARBA00033271"/>
    </source>
</evidence>
<evidence type="ECO:0000256" key="1">
    <source>
        <dbReference type="ARBA" id="ARBA00005181"/>
    </source>
</evidence>
<proteinExistence type="inferred from homology"/>
<dbReference type="PANTHER" id="PTHR39289:SF1">
    <property type="entry name" value="L-ECTOINE SYNTHASE"/>
    <property type="match status" value="1"/>
</dbReference>
<dbReference type="InterPro" id="IPR010462">
    <property type="entry name" value="Ectoine_synth"/>
</dbReference>
<evidence type="ECO:0000256" key="4">
    <source>
        <dbReference type="ARBA" id="ARBA00019707"/>
    </source>
</evidence>
<comment type="catalytic activity">
    <reaction evidence="7">
        <text>(2S)-4-acetamido-2-aminobutanoate = L-ectoine + H2O</text>
        <dbReference type="Rhea" id="RHEA:17281"/>
        <dbReference type="ChEBI" id="CHEBI:15377"/>
        <dbReference type="ChEBI" id="CHEBI:58515"/>
        <dbReference type="ChEBI" id="CHEBI:58929"/>
        <dbReference type="EC" id="4.2.1.108"/>
    </reaction>
</comment>
<keyword evidence="9" id="KW-1185">Reference proteome</keyword>
<organism evidence="8 9">
    <name type="scientific">Kaistia defluvii</name>
    <dbReference type="NCBI Taxonomy" id="410841"/>
    <lineage>
        <taxon>Bacteria</taxon>
        <taxon>Pseudomonadati</taxon>
        <taxon>Pseudomonadota</taxon>
        <taxon>Alphaproteobacteria</taxon>
        <taxon>Hyphomicrobiales</taxon>
        <taxon>Kaistiaceae</taxon>
        <taxon>Kaistia</taxon>
    </lineage>
</organism>
<comment type="similarity">
    <text evidence="2">Belongs to the ectoine synthase family.</text>
</comment>
<dbReference type="EMBL" id="JBEPSM010000005">
    <property type="protein sequence ID" value="MET4636660.1"/>
    <property type="molecule type" value="Genomic_DNA"/>
</dbReference>
<dbReference type="Pfam" id="PF06339">
    <property type="entry name" value="Ectoine_synth"/>
    <property type="match status" value="1"/>
</dbReference>
<dbReference type="CDD" id="cd06978">
    <property type="entry name" value="cupin_EctC"/>
    <property type="match status" value="1"/>
</dbReference>
<accession>A0ABV2R602</accession>
<dbReference type="InterPro" id="IPR011051">
    <property type="entry name" value="RmlC_Cupin_sf"/>
</dbReference>
<evidence type="ECO:0000313" key="8">
    <source>
        <dbReference type="EMBL" id="MET4636660.1"/>
    </source>
</evidence>
<keyword evidence="5 8" id="KW-0456">Lyase</keyword>
<protein>
    <recommendedName>
        <fullName evidence="4">L-ectoine synthase</fullName>
        <ecNumber evidence="3">4.2.1.108</ecNumber>
    </recommendedName>
    <alternativeName>
        <fullName evidence="6">N-acetyldiaminobutyrate dehydratase</fullName>
    </alternativeName>
</protein>
<sequence length="127" mass="14018">MIVHDVEDLRKTDRHVVTDSWRSTRLIVKGDGLGYSVHHTVVPEGSEVHCHYKEHYETNYCIAGAGEVFDVATGKTHPIAVGTVYALDQHDEHILRALKGDLHLVCVFNPPLAGTETHNAHGGYDPA</sequence>
<dbReference type="SUPFAM" id="SSF51182">
    <property type="entry name" value="RmlC-like cupins"/>
    <property type="match status" value="1"/>
</dbReference>
<evidence type="ECO:0000256" key="7">
    <source>
        <dbReference type="ARBA" id="ARBA00048714"/>
    </source>
</evidence>
<evidence type="ECO:0000256" key="2">
    <source>
        <dbReference type="ARBA" id="ARBA00009637"/>
    </source>
</evidence>
<dbReference type="PANTHER" id="PTHR39289">
    <property type="match status" value="1"/>
</dbReference>
<comment type="caution">
    <text evidence="8">The sequence shown here is derived from an EMBL/GenBank/DDBJ whole genome shotgun (WGS) entry which is preliminary data.</text>
</comment>
<dbReference type="GO" id="GO:0033990">
    <property type="term" value="F:ectoine synthase activity"/>
    <property type="evidence" value="ECO:0007669"/>
    <property type="project" value="UniProtKB-EC"/>
</dbReference>
<dbReference type="EC" id="4.2.1.108" evidence="3"/>
<dbReference type="NCBIfam" id="NF009806">
    <property type="entry name" value="PRK13290.1"/>
    <property type="match status" value="1"/>
</dbReference>
<reference evidence="8 9" key="1">
    <citation type="submission" date="2024-06" db="EMBL/GenBank/DDBJ databases">
        <title>Sorghum-associated microbial communities from plants grown in Nebraska, USA.</title>
        <authorList>
            <person name="Schachtman D."/>
        </authorList>
    </citation>
    <scope>NUCLEOTIDE SEQUENCE [LARGE SCALE GENOMIC DNA]</scope>
    <source>
        <strain evidence="8 9">3207</strain>
    </source>
</reference>
<name>A0ABV2R602_9HYPH</name>